<dbReference type="FunFam" id="3.40.50.620:FF:000144">
    <property type="entry name" value="Tryptophan--tRNA ligase"/>
    <property type="match status" value="1"/>
</dbReference>
<evidence type="ECO:0000256" key="3">
    <source>
        <dbReference type="ARBA" id="ARBA00013161"/>
    </source>
</evidence>
<dbReference type="PANTHER" id="PTHR43766:SF1">
    <property type="entry name" value="TRYPTOPHAN--TRNA LIGASE, MITOCHONDRIAL"/>
    <property type="match status" value="1"/>
</dbReference>
<keyword evidence="7" id="KW-0067">ATP-binding</keyword>
<dbReference type="EMBL" id="UINC01000203">
    <property type="protein sequence ID" value="SUZ51047.1"/>
    <property type="molecule type" value="Genomic_DNA"/>
</dbReference>
<dbReference type="Gene3D" id="1.10.240.10">
    <property type="entry name" value="Tyrosyl-Transfer RNA Synthetase"/>
    <property type="match status" value="1"/>
</dbReference>
<evidence type="ECO:0000256" key="4">
    <source>
        <dbReference type="ARBA" id="ARBA00022490"/>
    </source>
</evidence>
<dbReference type="FunFam" id="1.10.240.10:FF:000005">
    <property type="entry name" value="Tryptophan--tRNA ligase"/>
    <property type="match status" value="1"/>
</dbReference>
<dbReference type="PRINTS" id="PR01039">
    <property type="entry name" value="TRNASYNTHTRP"/>
</dbReference>
<dbReference type="PANTHER" id="PTHR43766">
    <property type="entry name" value="TRYPTOPHAN--TRNA LIGASE, MITOCHONDRIAL"/>
    <property type="match status" value="1"/>
</dbReference>
<comment type="similarity">
    <text evidence="2">Belongs to the class-I aminoacyl-tRNA synthetase family.</text>
</comment>
<dbReference type="Gene3D" id="3.40.50.620">
    <property type="entry name" value="HUPs"/>
    <property type="match status" value="1"/>
</dbReference>
<dbReference type="NCBIfam" id="TIGR00233">
    <property type="entry name" value="trpS"/>
    <property type="match status" value="1"/>
</dbReference>
<evidence type="ECO:0000256" key="7">
    <source>
        <dbReference type="ARBA" id="ARBA00022840"/>
    </source>
</evidence>
<sequence length="335" mass="37506">MSEKKRVLTGITTSGIPHIGNLAGAILPAIKASKDELTDSFLFLADYHSLIKSADPDLTHSSSFEIAACWVACGLDPKEVIFYRQSDVPHIMELTWILSCLTSKGLMNRAHAYKAAVSENEKNDPDKGITMGLFNYPVLMAADILMFNADVVPVGQDQKQHVEMTRDIALRFNHHYGEVFTIPDVSIEEDAGVLPGTDGRKMSKSYQNAIPIFLKKDDLRKRIMKIKTDSKEPGEPKEINESSIFSIYRAFASDNQTKNLANQYQEGIAWGEAKELLFELLEEKINPFRKNYEELIKDRSGLEKILLLGAQKALDVSTPIIEQVRQAVGIREFGD</sequence>
<keyword evidence="9" id="KW-0030">Aminoacyl-tRNA synthetase</keyword>
<gene>
    <name evidence="11" type="ORF">METZ01_LOCUS3901</name>
</gene>
<comment type="subcellular location">
    <subcellularLocation>
        <location evidence="1">Mitochondrion</location>
    </subcellularLocation>
</comment>
<protein>
    <recommendedName>
        <fullName evidence="3">tryptophan--tRNA ligase</fullName>
        <ecNumber evidence="3">6.1.1.2</ecNumber>
    </recommendedName>
</protein>
<comment type="catalytic activity">
    <reaction evidence="10">
        <text>tRNA(Trp) + L-tryptophan + ATP = L-tryptophyl-tRNA(Trp) + AMP + diphosphate + H(+)</text>
        <dbReference type="Rhea" id="RHEA:24080"/>
        <dbReference type="Rhea" id="RHEA-COMP:9671"/>
        <dbReference type="Rhea" id="RHEA-COMP:9705"/>
        <dbReference type="ChEBI" id="CHEBI:15378"/>
        <dbReference type="ChEBI" id="CHEBI:30616"/>
        <dbReference type="ChEBI" id="CHEBI:33019"/>
        <dbReference type="ChEBI" id="CHEBI:57912"/>
        <dbReference type="ChEBI" id="CHEBI:78442"/>
        <dbReference type="ChEBI" id="CHEBI:78535"/>
        <dbReference type="ChEBI" id="CHEBI:456215"/>
        <dbReference type="EC" id="6.1.1.2"/>
    </reaction>
</comment>
<dbReference type="InterPro" id="IPR002305">
    <property type="entry name" value="aa-tRNA-synth_Ic"/>
</dbReference>
<keyword evidence="4" id="KW-0963">Cytoplasm</keyword>
<dbReference type="SUPFAM" id="SSF52374">
    <property type="entry name" value="Nucleotidylyl transferase"/>
    <property type="match status" value="1"/>
</dbReference>
<dbReference type="GO" id="GO:0005829">
    <property type="term" value="C:cytosol"/>
    <property type="evidence" value="ECO:0007669"/>
    <property type="project" value="TreeGrafter"/>
</dbReference>
<dbReference type="InterPro" id="IPR050203">
    <property type="entry name" value="Trp-tRNA_synthetase"/>
</dbReference>
<dbReference type="Pfam" id="PF00579">
    <property type="entry name" value="tRNA-synt_1b"/>
    <property type="match status" value="1"/>
</dbReference>
<dbReference type="EC" id="6.1.1.2" evidence="3"/>
<accession>A0A381N970</accession>
<evidence type="ECO:0000256" key="2">
    <source>
        <dbReference type="ARBA" id="ARBA00005594"/>
    </source>
</evidence>
<dbReference type="AlphaFoldDB" id="A0A381N970"/>
<dbReference type="CDD" id="cd00806">
    <property type="entry name" value="TrpRS_core"/>
    <property type="match status" value="1"/>
</dbReference>
<evidence type="ECO:0000256" key="6">
    <source>
        <dbReference type="ARBA" id="ARBA00022741"/>
    </source>
</evidence>
<evidence type="ECO:0000256" key="10">
    <source>
        <dbReference type="ARBA" id="ARBA00049929"/>
    </source>
</evidence>
<dbReference type="GO" id="GO:0005524">
    <property type="term" value="F:ATP binding"/>
    <property type="evidence" value="ECO:0007669"/>
    <property type="project" value="UniProtKB-KW"/>
</dbReference>
<evidence type="ECO:0000256" key="8">
    <source>
        <dbReference type="ARBA" id="ARBA00022917"/>
    </source>
</evidence>
<dbReference type="InterPro" id="IPR024109">
    <property type="entry name" value="Trp-tRNA-ligase_bac-type"/>
</dbReference>
<dbReference type="GO" id="GO:0006436">
    <property type="term" value="P:tryptophanyl-tRNA aminoacylation"/>
    <property type="evidence" value="ECO:0007669"/>
    <property type="project" value="InterPro"/>
</dbReference>
<keyword evidence="5" id="KW-0436">Ligase</keyword>
<dbReference type="GO" id="GO:0005739">
    <property type="term" value="C:mitochondrion"/>
    <property type="evidence" value="ECO:0007669"/>
    <property type="project" value="UniProtKB-SubCell"/>
</dbReference>
<reference evidence="11" key="1">
    <citation type="submission" date="2018-05" db="EMBL/GenBank/DDBJ databases">
        <authorList>
            <person name="Lanie J.A."/>
            <person name="Ng W.-L."/>
            <person name="Kazmierczak K.M."/>
            <person name="Andrzejewski T.M."/>
            <person name="Davidsen T.M."/>
            <person name="Wayne K.J."/>
            <person name="Tettelin H."/>
            <person name="Glass J.I."/>
            <person name="Rusch D."/>
            <person name="Podicherti R."/>
            <person name="Tsui H.-C.T."/>
            <person name="Winkler M.E."/>
        </authorList>
    </citation>
    <scope>NUCLEOTIDE SEQUENCE</scope>
</reference>
<dbReference type="InterPro" id="IPR014729">
    <property type="entry name" value="Rossmann-like_a/b/a_fold"/>
</dbReference>
<dbReference type="GO" id="GO:0004830">
    <property type="term" value="F:tryptophan-tRNA ligase activity"/>
    <property type="evidence" value="ECO:0007669"/>
    <property type="project" value="UniProtKB-EC"/>
</dbReference>
<keyword evidence="6" id="KW-0547">Nucleotide-binding</keyword>
<evidence type="ECO:0000313" key="11">
    <source>
        <dbReference type="EMBL" id="SUZ51047.1"/>
    </source>
</evidence>
<dbReference type="HAMAP" id="MF_00140_B">
    <property type="entry name" value="Trp_tRNA_synth_B"/>
    <property type="match status" value="1"/>
</dbReference>
<dbReference type="InterPro" id="IPR002306">
    <property type="entry name" value="Trp-tRNA-ligase"/>
</dbReference>
<organism evidence="11">
    <name type="scientific">marine metagenome</name>
    <dbReference type="NCBI Taxonomy" id="408172"/>
    <lineage>
        <taxon>unclassified sequences</taxon>
        <taxon>metagenomes</taxon>
        <taxon>ecological metagenomes</taxon>
    </lineage>
</organism>
<name>A0A381N970_9ZZZZ</name>
<evidence type="ECO:0000256" key="9">
    <source>
        <dbReference type="ARBA" id="ARBA00023146"/>
    </source>
</evidence>
<evidence type="ECO:0000256" key="5">
    <source>
        <dbReference type="ARBA" id="ARBA00022598"/>
    </source>
</evidence>
<proteinExistence type="inferred from homology"/>
<evidence type="ECO:0000256" key="1">
    <source>
        <dbReference type="ARBA" id="ARBA00004173"/>
    </source>
</evidence>
<keyword evidence="8" id="KW-0648">Protein biosynthesis</keyword>